<dbReference type="Pfam" id="PF01930">
    <property type="entry name" value="Cas_Cas4"/>
    <property type="match status" value="1"/>
</dbReference>
<evidence type="ECO:0000256" key="8">
    <source>
        <dbReference type="ARBA" id="ARBA00023211"/>
    </source>
</evidence>
<comment type="function">
    <text evidence="9">CRISPR (clustered regularly interspaced short palindromic repeat) is an adaptive immune system that provides protection against mobile genetic elements (viruses, transposable elements and conjugative plasmids). CRISPR clusters contain sequences complementary to antecedent mobile elements and target invading nucleic acids. CRISPR clusters are transcribed and processed into CRISPR RNA (crRNA).</text>
</comment>
<dbReference type="EC" id="3.1.12.1" evidence="9"/>
<evidence type="ECO:0000256" key="5">
    <source>
        <dbReference type="ARBA" id="ARBA00023004"/>
    </source>
</evidence>
<evidence type="ECO:0000256" key="3">
    <source>
        <dbReference type="ARBA" id="ARBA00022801"/>
    </source>
</evidence>
<keyword evidence="8 9" id="KW-0464">Manganese</keyword>
<name>A0A2A6DYS8_9BACL</name>
<comment type="caution">
    <text evidence="11">The sequence shown here is derived from an EMBL/GenBank/DDBJ whole genome shotgun (WGS) entry which is preliminary data.</text>
</comment>
<dbReference type="Proteomes" id="UP000243688">
    <property type="component" value="Unassembled WGS sequence"/>
</dbReference>
<comment type="cofactor">
    <cofactor evidence="9">
        <name>Mg(2+)</name>
        <dbReference type="ChEBI" id="CHEBI:18420"/>
    </cofactor>
    <cofactor evidence="9">
        <name>Mn(2+)</name>
        <dbReference type="ChEBI" id="CHEBI:29035"/>
    </cofactor>
    <text evidence="9">Mg(2+) or Mn(2+) required for ssDNA cleavage activity.</text>
</comment>
<feature type="domain" description="DUF83" evidence="10">
    <location>
        <begin position="9"/>
        <end position="168"/>
    </location>
</feature>
<protein>
    <recommendedName>
        <fullName evidence="9">CRISPR-associated exonuclease Cas4</fullName>
        <ecNumber evidence="9">3.1.12.1</ecNumber>
    </recommendedName>
</protein>
<reference evidence="11 12" key="1">
    <citation type="submission" date="2016-12" db="EMBL/GenBank/DDBJ databases">
        <title>Candidatus Reconcilibacillus cellulovorans genome.</title>
        <authorList>
            <person name="Kolinko S."/>
            <person name="Wu Y.-W."/>
            <person name="Tachea F."/>
            <person name="Denzel E."/>
            <person name="Hiras J."/>
            <person name="Baecker N."/>
            <person name="Chan L.J."/>
            <person name="Eichorst S.A."/>
            <person name="Frey D."/>
            <person name="Adams P.D."/>
            <person name="Pray T."/>
            <person name="Tanjore D."/>
            <person name="Petzold C.J."/>
            <person name="Gladden J.M."/>
            <person name="Simmons B.A."/>
            <person name="Singer S.W."/>
        </authorList>
    </citation>
    <scope>NUCLEOTIDE SEQUENCE [LARGE SCALE GENOMIC DNA]</scope>
    <source>
        <strain evidence="11">JTherm</strain>
    </source>
</reference>
<dbReference type="AlphaFoldDB" id="A0A2A6DYS8"/>
<dbReference type="GO" id="GO:0046872">
    <property type="term" value="F:metal ion binding"/>
    <property type="evidence" value="ECO:0007669"/>
    <property type="project" value="UniProtKB-KW"/>
</dbReference>
<dbReference type="PANTHER" id="PTHR37168">
    <property type="entry name" value="CRISPR-ASSOCIATED EXONUCLEASE CAS4"/>
    <property type="match status" value="1"/>
</dbReference>
<evidence type="ECO:0000259" key="10">
    <source>
        <dbReference type="Pfam" id="PF01930"/>
    </source>
</evidence>
<dbReference type="PANTHER" id="PTHR37168:SF2">
    <property type="entry name" value="CRISPR-ASSOCIATED EXONUCLEASE CAS4"/>
    <property type="match status" value="1"/>
</dbReference>
<keyword evidence="2 9" id="KW-0479">Metal-binding</keyword>
<keyword evidence="7 9" id="KW-0051">Antiviral defense</keyword>
<dbReference type="InterPro" id="IPR022765">
    <property type="entry name" value="Dna2/Cas4_DUF83"/>
</dbReference>
<evidence type="ECO:0000256" key="1">
    <source>
        <dbReference type="ARBA" id="ARBA00022722"/>
    </source>
</evidence>
<evidence type="ECO:0000256" key="4">
    <source>
        <dbReference type="ARBA" id="ARBA00022839"/>
    </source>
</evidence>
<keyword evidence="5 9" id="KW-0408">Iron</keyword>
<dbReference type="Gene3D" id="3.90.320.10">
    <property type="match status" value="1"/>
</dbReference>
<evidence type="ECO:0000313" key="12">
    <source>
        <dbReference type="Proteomes" id="UP000243688"/>
    </source>
</evidence>
<evidence type="ECO:0000256" key="2">
    <source>
        <dbReference type="ARBA" id="ARBA00022723"/>
    </source>
</evidence>
<dbReference type="InterPro" id="IPR013343">
    <property type="entry name" value="CRISPR-assoc_prot_Cas4"/>
</dbReference>
<keyword evidence="1 9" id="KW-0540">Nuclease</keyword>
<dbReference type="GO" id="GO:0051536">
    <property type="term" value="F:iron-sulfur cluster binding"/>
    <property type="evidence" value="ECO:0007669"/>
    <property type="project" value="UniProtKB-KW"/>
</dbReference>
<evidence type="ECO:0000256" key="6">
    <source>
        <dbReference type="ARBA" id="ARBA00023014"/>
    </source>
</evidence>
<keyword evidence="4 9" id="KW-0269">Exonuclease</keyword>
<proteinExistence type="inferred from homology"/>
<evidence type="ECO:0000256" key="9">
    <source>
        <dbReference type="RuleBase" id="RU365022"/>
    </source>
</evidence>
<dbReference type="EMBL" id="MOXJ01000024">
    <property type="protein sequence ID" value="PDO09914.1"/>
    <property type="molecule type" value="Genomic_DNA"/>
</dbReference>
<dbReference type="InterPro" id="IPR011604">
    <property type="entry name" value="PDDEXK-like_dom_sf"/>
</dbReference>
<accession>A0A2A6DYS8</accession>
<dbReference type="GO" id="GO:0051607">
    <property type="term" value="P:defense response to virus"/>
    <property type="evidence" value="ECO:0007669"/>
    <property type="project" value="UniProtKB-KW"/>
</dbReference>
<organism evidence="11 12">
    <name type="scientific">Candidatus Reconcilbacillus cellulovorans</name>
    <dbReference type="NCBI Taxonomy" id="1906605"/>
    <lineage>
        <taxon>Bacteria</taxon>
        <taxon>Bacillati</taxon>
        <taxon>Bacillota</taxon>
        <taxon>Bacilli</taxon>
        <taxon>Bacillales</taxon>
        <taxon>Paenibacillaceae</taxon>
        <taxon>Candidatus Reconcilbacillus</taxon>
    </lineage>
</organism>
<sequence>MDEPVPAVTGTDIWYYFICRRQCWLMLHRIEPDHEDDNIEIGRFLHEYRHGRGQKDVDIDPVRMDRLKRVGDELVVEEIKKSAKFRESARHQLLYYLWILKQLGVRARGELVFSEEKRREPVELTPEAEQTLARAIDDIRRIAAMPAPPPPVKIPFCRPCAYREYCWAEEEG</sequence>
<evidence type="ECO:0000256" key="7">
    <source>
        <dbReference type="ARBA" id="ARBA00023118"/>
    </source>
</evidence>
<dbReference type="GO" id="GO:0004527">
    <property type="term" value="F:exonuclease activity"/>
    <property type="evidence" value="ECO:0007669"/>
    <property type="project" value="UniProtKB-KW"/>
</dbReference>
<dbReference type="NCBIfam" id="TIGR00372">
    <property type="entry name" value="cas4"/>
    <property type="match status" value="1"/>
</dbReference>
<gene>
    <name evidence="11" type="ORF">BLM47_10130</name>
</gene>
<keyword evidence="6 9" id="KW-0411">Iron-sulfur</keyword>
<comment type="similarity">
    <text evidence="9">Belongs to the CRISPR-associated exonuclease Cas4 family.</text>
</comment>
<keyword evidence="3 9" id="KW-0378">Hydrolase</keyword>
<evidence type="ECO:0000313" key="11">
    <source>
        <dbReference type="EMBL" id="PDO09914.1"/>
    </source>
</evidence>
<comment type="cofactor">
    <cofactor evidence="9">
        <name>iron-sulfur cluster</name>
        <dbReference type="ChEBI" id="CHEBI:30408"/>
    </cofactor>
</comment>